<evidence type="ECO:0000256" key="2">
    <source>
        <dbReference type="ARBA" id="ARBA00001947"/>
    </source>
</evidence>
<dbReference type="NCBIfam" id="NF006365">
    <property type="entry name" value="PRK08588.1"/>
    <property type="match status" value="1"/>
</dbReference>
<dbReference type="RefSeq" id="WP_124974205.1">
    <property type="nucleotide sequence ID" value="NZ_BFFP01000001.1"/>
</dbReference>
<dbReference type="InterPro" id="IPR050072">
    <property type="entry name" value="Peptidase_M20A"/>
</dbReference>
<dbReference type="GO" id="GO:0009089">
    <property type="term" value="P:lysine biosynthetic process via diaminopimelate"/>
    <property type="evidence" value="ECO:0007669"/>
    <property type="project" value="UniProtKB-UniPathway"/>
</dbReference>
<proteinExistence type="inferred from homology"/>
<keyword evidence="10" id="KW-0862">Zinc</keyword>
<evidence type="ECO:0000256" key="11">
    <source>
        <dbReference type="ARBA" id="ARBA00022915"/>
    </source>
</evidence>
<evidence type="ECO:0000256" key="1">
    <source>
        <dbReference type="ARBA" id="ARBA00001941"/>
    </source>
</evidence>
<dbReference type="EMBL" id="BFFP01000001">
    <property type="protein sequence ID" value="GBG93564.1"/>
    <property type="molecule type" value="Genomic_DNA"/>
</dbReference>
<evidence type="ECO:0000256" key="3">
    <source>
        <dbReference type="ARBA" id="ARBA00005130"/>
    </source>
</evidence>
<dbReference type="GO" id="GO:0009014">
    <property type="term" value="F:succinyl-diaminopimelate desuccinylase activity"/>
    <property type="evidence" value="ECO:0007669"/>
    <property type="project" value="UniProtKB-EC"/>
</dbReference>
<dbReference type="SUPFAM" id="SSF55031">
    <property type="entry name" value="Bacterial exopeptidase dimerisation domain"/>
    <property type="match status" value="1"/>
</dbReference>
<dbReference type="OrthoDB" id="9792335at2"/>
<evidence type="ECO:0000256" key="12">
    <source>
        <dbReference type="ARBA" id="ARBA00023154"/>
    </source>
</evidence>
<dbReference type="InterPro" id="IPR001261">
    <property type="entry name" value="ArgE/DapE_CS"/>
</dbReference>
<evidence type="ECO:0000313" key="16">
    <source>
        <dbReference type="EMBL" id="GBG93564.1"/>
    </source>
</evidence>
<dbReference type="EC" id="3.5.1.18" evidence="5"/>
<dbReference type="Pfam" id="PF07687">
    <property type="entry name" value="M20_dimer"/>
    <property type="match status" value="1"/>
</dbReference>
<keyword evidence="8" id="KW-0479">Metal-binding</keyword>
<dbReference type="SUPFAM" id="SSF53187">
    <property type="entry name" value="Zn-dependent exopeptidases"/>
    <property type="match status" value="1"/>
</dbReference>
<dbReference type="InterPro" id="IPR010182">
    <property type="entry name" value="ArgE/DapE"/>
</dbReference>
<accession>A0A401IPY3</accession>
<dbReference type="Proteomes" id="UP000286848">
    <property type="component" value="Unassembled WGS sequence"/>
</dbReference>
<dbReference type="CDD" id="cd08659">
    <property type="entry name" value="M20_ArgE_DapE-like"/>
    <property type="match status" value="1"/>
</dbReference>
<dbReference type="PROSITE" id="PS00758">
    <property type="entry name" value="ARGE_DAPE_CPG2_1"/>
    <property type="match status" value="1"/>
</dbReference>
<dbReference type="PANTHER" id="PTHR43808:SF8">
    <property type="entry name" value="PEPTIDASE M20 DIMERISATION DOMAIN-CONTAINING PROTEIN"/>
    <property type="match status" value="1"/>
</dbReference>
<evidence type="ECO:0000256" key="10">
    <source>
        <dbReference type="ARBA" id="ARBA00022833"/>
    </source>
</evidence>
<evidence type="ECO:0000256" key="6">
    <source>
        <dbReference type="ARBA" id="ARBA00016853"/>
    </source>
</evidence>
<keyword evidence="11" id="KW-0220">Diaminopimelate biosynthesis</keyword>
<dbReference type="GO" id="GO:0019877">
    <property type="term" value="P:diaminopimelate biosynthetic process"/>
    <property type="evidence" value="ECO:0007669"/>
    <property type="project" value="UniProtKB-KW"/>
</dbReference>
<keyword evidence="9" id="KW-0378">Hydrolase</keyword>
<protein>
    <recommendedName>
        <fullName evidence="6">Probable succinyl-diaminopimelate desuccinylase</fullName>
        <ecNumber evidence="5">3.5.1.18</ecNumber>
    </recommendedName>
</protein>
<keyword evidence="7" id="KW-0028">Amino-acid biosynthesis</keyword>
<comment type="pathway">
    <text evidence="3">Amino-acid biosynthesis; L-lysine biosynthesis via DAP pathway; LL-2,6-diaminopimelate from (S)-tetrahydrodipicolinate (succinylase route): step 3/3.</text>
</comment>
<dbReference type="UniPathway" id="UPA00034">
    <property type="reaction ID" value="UER00021"/>
</dbReference>
<dbReference type="AlphaFoldDB" id="A0A401IPY3"/>
<keyword evidence="17" id="KW-1185">Reference proteome</keyword>
<evidence type="ECO:0000259" key="15">
    <source>
        <dbReference type="Pfam" id="PF07687"/>
    </source>
</evidence>
<evidence type="ECO:0000256" key="5">
    <source>
        <dbReference type="ARBA" id="ARBA00011921"/>
    </source>
</evidence>
<comment type="caution">
    <text evidence="16">The sequence shown here is derived from an EMBL/GenBank/DDBJ whole genome shotgun (WGS) entry which is preliminary data.</text>
</comment>
<evidence type="ECO:0000256" key="13">
    <source>
        <dbReference type="ARBA" id="ARBA00023285"/>
    </source>
</evidence>
<dbReference type="GO" id="GO:0046872">
    <property type="term" value="F:metal ion binding"/>
    <property type="evidence" value="ECO:0007669"/>
    <property type="project" value="UniProtKB-KW"/>
</dbReference>
<feature type="domain" description="Peptidase M20 dimerisation" evidence="15">
    <location>
        <begin position="175"/>
        <end position="281"/>
    </location>
</feature>
<evidence type="ECO:0000313" key="17">
    <source>
        <dbReference type="Proteomes" id="UP000286848"/>
    </source>
</evidence>
<sequence>MNKDAKIEILQKMIQIPSVNDNEAAVADYIASLFAPYPNVEIERLTYAPHRDNLVITIGSDQGPRIGLAGHMDVVAAGPEEDWLYPPFSGTVADNKLYGRGASDMKSGLAAIVSAMLDLLEAGTQLKGQIRLLATVGEETGEYGAAQLTQAGYADHLAALVIAEPSTDMSELVYTSRGVIDYQVTSIGKGAHSARPWQGINAIDNLLDFYHLAKERLSQFDHADPVLGSVTHEITKITGGEQVNSIPARASYLGNIRTLPEYPNKFFYAELEQILNELNAKDGYSLSLSYSFPEEPIVGQPDSELVQQAAAIYQNVFGKPVKITGSLGANDGAEFLQAKGDFNSIVCGPGSYTSHQPDEYVELSIYLKAIEFYKALALKFVG</sequence>
<dbReference type="InterPro" id="IPR002933">
    <property type="entry name" value="Peptidase_M20"/>
</dbReference>
<comment type="catalytic activity">
    <reaction evidence="14">
        <text>N-succinyl-(2S,6S)-2,6-diaminopimelate + H2O = (2S,6S)-2,6-diaminopimelate + succinate</text>
        <dbReference type="Rhea" id="RHEA:22608"/>
        <dbReference type="ChEBI" id="CHEBI:15377"/>
        <dbReference type="ChEBI" id="CHEBI:30031"/>
        <dbReference type="ChEBI" id="CHEBI:57609"/>
        <dbReference type="ChEBI" id="CHEBI:58087"/>
        <dbReference type="EC" id="3.5.1.18"/>
    </reaction>
</comment>
<name>A0A401IPY3_9LACO</name>
<dbReference type="InterPro" id="IPR036264">
    <property type="entry name" value="Bact_exopeptidase_dim_dom"/>
</dbReference>
<evidence type="ECO:0000256" key="8">
    <source>
        <dbReference type="ARBA" id="ARBA00022723"/>
    </source>
</evidence>
<keyword evidence="12" id="KW-0457">Lysine biosynthesis</keyword>
<reference evidence="16 17" key="1">
    <citation type="journal article" date="2019" name="Int. J. Syst. Evol. Microbiol.">
        <title>Lactobacillus salitolerans sp. nov., a novel lactic acid bacterium isolated from spent mushroom substrates.</title>
        <authorList>
            <person name="Tohno M."/>
            <person name="Tanizawa Y."/>
            <person name="Kojima Y."/>
            <person name="Sakamoto M."/>
            <person name="Nakamura Y."/>
            <person name="Ohkuma M."/>
            <person name="Kobayashi H."/>
        </authorList>
    </citation>
    <scope>NUCLEOTIDE SEQUENCE [LARGE SCALE GENOMIC DNA]</scope>
    <source>
        <strain evidence="16 17">YK43</strain>
    </source>
</reference>
<gene>
    <name evidence="16" type="primary">argE</name>
    <name evidence="16" type="ORF">LFYK43_00230</name>
</gene>
<evidence type="ECO:0000256" key="14">
    <source>
        <dbReference type="ARBA" id="ARBA00051301"/>
    </source>
</evidence>
<keyword evidence="13" id="KW-0170">Cobalt</keyword>
<comment type="cofactor">
    <cofactor evidence="2">
        <name>Zn(2+)</name>
        <dbReference type="ChEBI" id="CHEBI:29105"/>
    </cofactor>
</comment>
<organism evidence="16 17">
    <name type="scientific">Ligilactobacillus salitolerans</name>
    <dbReference type="NCBI Taxonomy" id="1808352"/>
    <lineage>
        <taxon>Bacteria</taxon>
        <taxon>Bacillati</taxon>
        <taxon>Bacillota</taxon>
        <taxon>Bacilli</taxon>
        <taxon>Lactobacillales</taxon>
        <taxon>Lactobacillaceae</taxon>
        <taxon>Ligilactobacillus</taxon>
    </lineage>
</organism>
<dbReference type="NCBIfam" id="TIGR01910">
    <property type="entry name" value="DapE-ArgE"/>
    <property type="match status" value="1"/>
</dbReference>
<dbReference type="PANTHER" id="PTHR43808">
    <property type="entry name" value="ACETYLORNITHINE DEACETYLASE"/>
    <property type="match status" value="1"/>
</dbReference>
<dbReference type="Gene3D" id="3.40.630.10">
    <property type="entry name" value="Zn peptidases"/>
    <property type="match status" value="2"/>
</dbReference>
<dbReference type="InterPro" id="IPR011650">
    <property type="entry name" value="Peptidase_M20_dimer"/>
</dbReference>
<dbReference type="Gene3D" id="3.30.70.360">
    <property type="match status" value="1"/>
</dbReference>
<evidence type="ECO:0000256" key="4">
    <source>
        <dbReference type="ARBA" id="ARBA00006247"/>
    </source>
</evidence>
<comment type="similarity">
    <text evidence="4">Belongs to the peptidase M20A family.</text>
</comment>
<dbReference type="PROSITE" id="PS00759">
    <property type="entry name" value="ARGE_DAPE_CPG2_2"/>
    <property type="match status" value="1"/>
</dbReference>
<evidence type="ECO:0000256" key="7">
    <source>
        <dbReference type="ARBA" id="ARBA00022605"/>
    </source>
</evidence>
<evidence type="ECO:0000256" key="9">
    <source>
        <dbReference type="ARBA" id="ARBA00022801"/>
    </source>
</evidence>
<comment type="cofactor">
    <cofactor evidence="1">
        <name>Co(2+)</name>
        <dbReference type="ChEBI" id="CHEBI:48828"/>
    </cofactor>
</comment>
<dbReference type="Pfam" id="PF01546">
    <property type="entry name" value="Peptidase_M20"/>
    <property type="match status" value="1"/>
</dbReference>